<sequence>MLLSDSLLHFFLPDLTTKSLGNLESYLTSIQLEIVEYWDPIVKTPHPLKILSVSLADSQRYRYELLSLKTGNTFFAYSNLPQLDIDKVVFVSKKTIPNKSVIKDSEFLSFSDIFKDQSLDAKSPKPKAIPLIIDSRDFVFEELLKFNFFFPTRIYRLKQIYKYFDFSTIWVVAQELSLPANLAPKKFENVQPEDLFPSNSTGNLLMSIFLRCLNETSVNSYKEKLNFLVTHLFGDYVNLIFPQLENKFHSPKLTSQIKLKKLLPIFSELRENWEEKVVQRLSKTHFSLRSTGFGVKKKDEWEVCWPPWYLKNNLPTISELLIKLIPSDQSSKLLDLSNPTFTLSEFNPIELATETRQSIRLLTQIRLYLRNQGFVECNSVKFNKKDKNFKSPSIVLTSNTKASLRDNLHISLTQVLIENFNQSNNLYPIFELSYCPWLNIWKLGLAIVNNFSKTKEEKFNFYNLSLLKKLVIDLSNQVFNRKIEFEEIPLEHRYLPNWKASRIYKLVSTENSKELDLGDLLVFREEQLEIRKKELISINLNILH</sequence>
<accession>A0ABM5P193</accession>
<organism evidence="1 2">
    <name type="scientific">Mycoplasma ovis str. Michigan</name>
    <dbReference type="NCBI Taxonomy" id="1415773"/>
    <lineage>
        <taxon>Bacteria</taxon>
        <taxon>Bacillati</taxon>
        <taxon>Mycoplasmatota</taxon>
        <taxon>Mollicutes</taxon>
        <taxon>Mycoplasmataceae</taxon>
        <taxon>Mycoplasma</taxon>
    </lineage>
</organism>
<dbReference type="RefSeq" id="WP_024070968.1">
    <property type="nucleotide sequence ID" value="NC_023062.1"/>
</dbReference>
<evidence type="ECO:0000313" key="2">
    <source>
        <dbReference type="Proteomes" id="UP000018745"/>
    </source>
</evidence>
<dbReference type="EMBL" id="CP006935">
    <property type="protein sequence ID" value="AHC40160.1"/>
    <property type="molecule type" value="Genomic_DNA"/>
</dbReference>
<name>A0ABM5P193_9MOLU</name>
<proteinExistence type="predicted"/>
<evidence type="ECO:0000313" key="1">
    <source>
        <dbReference type="EMBL" id="AHC40160.1"/>
    </source>
</evidence>
<keyword evidence="2" id="KW-1185">Reference proteome</keyword>
<gene>
    <name evidence="1" type="ORF">OVS_00875</name>
</gene>
<reference evidence="1 2" key="1">
    <citation type="journal article" date="2014" name="Genome Announc.">
        <title>Complete Genome Sequence of Mycoplasma ovis Strain Michigan, a Hemoplasma of Sheep with Two Distinct 16S rRNA Genes.</title>
        <authorList>
            <person name="Deshuillers P.L."/>
            <person name="Santos A.P."/>
            <person name="do Nascimento N.C."/>
            <person name="Hampel J.A."/>
            <person name="Bergin I.L."/>
            <person name="Dyson M.C."/>
            <person name="Messick J.B."/>
        </authorList>
    </citation>
    <scope>NUCLEOTIDE SEQUENCE [LARGE SCALE GENOMIC DNA]</scope>
    <source>
        <strain evidence="1 2">Michigan</strain>
    </source>
</reference>
<dbReference type="Proteomes" id="UP000018745">
    <property type="component" value="Chromosome"/>
</dbReference>
<protein>
    <submittedName>
        <fullName evidence="1">Uncharacterized protein</fullName>
    </submittedName>
</protein>